<dbReference type="SUPFAM" id="SSF57850">
    <property type="entry name" value="RING/U-box"/>
    <property type="match status" value="1"/>
</dbReference>
<evidence type="ECO:0000313" key="3">
    <source>
        <dbReference type="EMBL" id="KAL0258527.1"/>
    </source>
</evidence>
<name>A0ABR3CD22_9PEZI</name>
<evidence type="ECO:0000256" key="1">
    <source>
        <dbReference type="PROSITE-ProRule" id="PRU00175"/>
    </source>
</evidence>
<dbReference type="PROSITE" id="PS50089">
    <property type="entry name" value="ZF_RING_2"/>
    <property type="match status" value="1"/>
</dbReference>
<dbReference type="Proteomes" id="UP001430584">
    <property type="component" value="Unassembled WGS sequence"/>
</dbReference>
<dbReference type="RefSeq" id="XP_066631556.1">
    <property type="nucleotide sequence ID" value="XM_066777461.1"/>
</dbReference>
<gene>
    <name evidence="3" type="ORF">SLS55_006023</name>
</gene>
<proteinExistence type="predicted"/>
<keyword evidence="1" id="KW-0863">Zinc-finger</keyword>
<dbReference type="Gene3D" id="3.30.40.10">
    <property type="entry name" value="Zinc/RING finger domain, C3HC4 (zinc finger)"/>
    <property type="match status" value="1"/>
</dbReference>
<keyword evidence="4" id="KW-1185">Reference proteome</keyword>
<dbReference type="InterPro" id="IPR001841">
    <property type="entry name" value="Znf_RING"/>
</dbReference>
<evidence type="ECO:0000259" key="2">
    <source>
        <dbReference type="PROSITE" id="PS50089"/>
    </source>
</evidence>
<accession>A0ABR3CD22</accession>
<evidence type="ECO:0000313" key="4">
    <source>
        <dbReference type="Proteomes" id="UP001430584"/>
    </source>
</evidence>
<protein>
    <recommendedName>
        <fullName evidence="2">RING-type domain-containing protein</fullName>
    </recommendedName>
</protein>
<reference evidence="3 4" key="1">
    <citation type="submission" date="2024-02" db="EMBL/GenBank/DDBJ databases">
        <title>De novo assembly and annotation of 12 fungi associated with fruit tree decline syndrome in Ontario, Canada.</title>
        <authorList>
            <person name="Sulman M."/>
            <person name="Ellouze W."/>
            <person name="Ilyukhin E."/>
        </authorList>
    </citation>
    <scope>NUCLEOTIDE SEQUENCE [LARGE SCALE GENOMIC DNA]</scope>
    <source>
        <strain evidence="3 4">FDS-637</strain>
    </source>
</reference>
<dbReference type="InterPro" id="IPR013083">
    <property type="entry name" value="Znf_RING/FYVE/PHD"/>
</dbReference>
<feature type="domain" description="RING-type" evidence="2">
    <location>
        <begin position="31"/>
        <end position="88"/>
    </location>
</feature>
<dbReference type="EMBL" id="JAJVCZ030000006">
    <property type="protein sequence ID" value="KAL0258527.1"/>
    <property type="molecule type" value="Genomic_DNA"/>
</dbReference>
<organism evidence="3 4">
    <name type="scientific">Diplodia seriata</name>
    <dbReference type="NCBI Taxonomy" id="420778"/>
    <lineage>
        <taxon>Eukaryota</taxon>
        <taxon>Fungi</taxon>
        <taxon>Dikarya</taxon>
        <taxon>Ascomycota</taxon>
        <taxon>Pezizomycotina</taxon>
        <taxon>Dothideomycetes</taxon>
        <taxon>Dothideomycetes incertae sedis</taxon>
        <taxon>Botryosphaeriales</taxon>
        <taxon>Botryosphaeriaceae</taxon>
        <taxon>Diplodia</taxon>
    </lineage>
</organism>
<keyword evidence="1" id="KW-0479">Metal-binding</keyword>
<sequence>MDPNTGLIRNITQYLESESPVWEHFNQGETCAICLDRLSADTPPTSTRYDRTLLCCSAGHTFHSYCLIGEIFTQRGGHTLQDRCPQCRRRLFADIERIANREKHYEGRWELSKRRIKATAWRMFDSIERVAGQQLNLLHQSDYERGQTAWREVRMAMDQGDIDLFTTAMDRAEELDRDIERRETRR</sequence>
<comment type="caution">
    <text evidence="3">The sequence shown here is derived from an EMBL/GenBank/DDBJ whole genome shotgun (WGS) entry which is preliminary data.</text>
</comment>
<dbReference type="GeneID" id="92010108"/>
<keyword evidence="1" id="KW-0862">Zinc</keyword>